<reference evidence="3 4" key="1">
    <citation type="submission" date="2019-09" db="EMBL/GenBank/DDBJ databases">
        <title>Genome Sequences of Streptomyces kaniharaensis ATCC 21070.</title>
        <authorList>
            <person name="Zhu W."/>
            <person name="De Crecy-Lagard V."/>
            <person name="Richards N.G."/>
        </authorList>
    </citation>
    <scope>NUCLEOTIDE SEQUENCE [LARGE SCALE GENOMIC DNA]</scope>
    <source>
        <strain evidence="3 4">SF-557</strain>
    </source>
</reference>
<gene>
    <name evidence="3" type="ORF">F7Q99_35525</name>
</gene>
<dbReference type="PROSITE" id="PS50966">
    <property type="entry name" value="ZF_SWIM"/>
    <property type="match status" value="1"/>
</dbReference>
<dbReference type="AlphaFoldDB" id="A0A6N7L5Q1"/>
<proteinExistence type="predicted"/>
<dbReference type="PANTHER" id="PTHR38133:SF1">
    <property type="entry name" value="SLR1429 PROTEIN"/>
    <property type="match status" value="1"/>
</dbReference>
<comment type="caution">
    <text evidence="3">The sequence shown here is derived from an EMBL/GenBank/DDBJ whole genome shotgun (WGS) entry which is preliminary data.</text>
</comment>
<dbReference type="GO" id="GO:0008270">
    <property type="term" value="F:zinc ion binding"/>
    <property type="evidence" value="ECO:0007669"/>
    <property type="project" value="UniProtKB-KW"/>
</dbReference>
<dbReference type="RefSeq" id="WP_153470079.1">
    <property type="nucleotide sequence ID" value="NZ_WBOF01000004.1"/>
</dbReference>
<evidence type="ECO:0000313" key="4">
    <source>
        <dbReference type="Proteomes" id="UP000450000"/>
    </source>
</evidence>
<feature type="domain" description="SWIM-type" evidence="2">
    <location>
        <begin position="105"/>
        <end position="138"/>
    </location>
</feature>
<evidence type="ECO:0000313" key="3">
    <source>
        <dbReference type="EMBL" id="MQS17353.1"/>
    </source>
</evidence>
<dbReference type="OrthoDB" id="4337418at2"/>
<evidence type="ECO:0000256" key="1">
    <source>
        <dbReference type="PROSITE-ProRule" id="PRU00325"/>
    </source>
</evidence>
<accession>A0A6N7L5Q1</accession>
<dbReference type="InterPro" id="IPR007527">
    <property type="entry name" value="Znf_SWIM"/>
</dbReference>
<keyword evidence="1" id="KW-0862">Zinc</keyword>
<dbReference type="EMBL" id="WBOF01000004">
    <property type="protein sequence ID" value="MQS17353.1"/>
    <property type="molecule type" value="Genomic_DNA"/>
</dbReference>
<name>A0A6N7L5Q1_9ACTN</name>
<evidence type="ECO:0000259" key="2">
    <source>
        <dbReference type="PROSITE" id="PS50966"/>
    </source>
</evidence>
<keyword evidence="1" id="KW-0479">Metal-binding</keyword>
<organism evidence="3 4">
    <name type="scientific">Streptomyces kaniharaensis</name>
    <dbReference type="NCBI Taxonomy" id="212423"/>
    <lineage>
        <taxon>Bacteria</taxon>
        <taxon>Bacillati</taxon>
        <taxon>Actinomycetota</taxon>
        <taxon>Actinomycetes</taxon>
        <taxon>Kitasatosporales</taxon>
        <taxon>Streptomycetaceae</taxon>
        <taxon>Streptomyces</taxon>
    </lineage>
</organism>
<dbReference type="PANTHER" id="PTHR38133">
    <property type="entry name" value="SLR1429 PROTEIN"/>
    <property type="match status" value="1"/>
</dbReference>
<keyword evidence="1" id="KW-0863">Zinc-finger</keyword>
<dbReference type="Proteomes" id="UP000450000">
    <property type="component" value="Unassembled WGS sequence"/>
</dbReference>
<sequence>MTPNGPWAQAWQLAAQQASARQHTFLQGSAIHLAGGVGDLNLAAGRATGLVIAHQDEPARARLDLLPFTADELATLGAALAAGPHRELLLAGHLPAALTDSHHTGDVAIAPDPAHFTFDCSCGQAPCRHTAALAHAVTDRLNADPALLLLLRGLRGHRLTQLLHDHAPAARPKRQRQYAAFVPAHQAFQTRSAALPSTPAASGPLPEPDAVTFADAPLPAPPEPAPALAQLRHLAALAADEAQNLLAGRGTLDSDPVSDAVRIAAALPGAQKVPDLAHRLGLEPDELRLLLAAHEVGGAAGVRAARADFPADPALLERAEQAIGPLRPASRAPLSAEGNRITDTLVGVQVRVDVDGNWHPFTADDGDWRLAGPAARDAAGAYRSALASRRSRTKVFSQDRGRHA</sequence>
<keyword evidence="4" id="KW-1185">Reference proteome</keyword>
<protein>
    <recommendedName>
        <fullName evidence="2">SWIM-type domain-containing protein</fullName>
    </recommendedName>
</protein>